<dbReference type="InterPro" id="IPR050611">
    <property type="entry name" value="ABCF"/>
</dbReference>
<evidence type="ECO:0000256" key="4">
    <source>
        <dbReference type="ARBA" id="ARBA00061571"/>
    </source>
</evidence>
<dbReference type="InterPro" id="IPR032781">
    <property type="entry name" value="ABC_tran_Xtn"/>
</dbReference>
<dbReference type="Gene3D" id="1.10.287.380">
    <property type="entry name" value="Valyl-tRNA synthetase, C-terminal domain"/>
    <property type="match status" value="1"/>
</dbReference>
<dbReference type="Pfam" id="PF16326">
    <property type="entry name" value="ABC_tran_CTD"/>
    <property type="match status" value="1"/>
</dbReference>
<dbReference type="PANTHER" id="PTHR19211">
    <property type="entry name" value="ATP-BINDING TRANSPORT PROTEIN-RELATED"/>
    <property type="match status" value="1"/>
</dbReference>
<evidence type="ECO:0000256" key="6">
    <source>
        <dbReference type="SAM" id="Coils"/>
    </source>
</evidence>
<dbReference type="PANTHER" id="PTHR19211:SF14">
    <property type="entry name" value="ATP-BINDING CASSETTE SUB-FAMILY F MEMBER 1"/>
    <property type="match status" value="1"/>
</dbReference>
<accession>A0A2N5Y7W9</accession>
<protein>
    <recommendedName>
        <fullName evidence="5">Probable ATP-binding protein YheS</fullName>
    </recommendedName>
</protein>
<evidence type="ECO:0000259" key="8">
    <source>
        <dbReference type="PROSITE" id="PS50893"/>
    </source>
</evidence>
<evidence type="ECO:0000256" key="2">
    <source>
        <dbReference type="ARBA" id="ARBA00022741"/>
    </source>
</evidence>
<sequence length="632" mass="70345">MIILRDIELRRGSKLLLEGANVTLQPSQKLALIGANGSGKSSLFAMLLRQLQPDTGSIEGMSKLRLAHMAQEVAATRESAANYILQGDAELATLVQDLAAAEADGDFQRAASLHSAMEEADGYSAERRVHRLLQGLGFPANAAERPVSDFSGGWRIRLNLARALMTPSDMLLLDEPTNHLDLDATLWLEQWLQAYPGTLLMISHDRDFIDATCERILSIEGGQLQSWKGNYSDYERMRAEMLANQQASYEKQQVRIAHIEDFVRRFRYQATKARQAQSRIKELERMQQLAPAHVDSPFNFVFPPAGRSSDPLLRLDEADLGYGDQPVLSGVDLMLRPGSRIALLGKNGAGKSTLLKSLIGELPLINGRRQAGEHCRIGYFDQQQLESLDLTASAALHIQRLSPDAREQEIMNFLGGFNFRGDFATSAIAPFSGGEKARLALALVVWQRPNLLVLDEPTNHLDLDMRNAMEVALQGYQGALILVSHDRHLLRNTADELLLVHDGVVEEYDDDLRAYEKWILSSYRSSDKPEQGSAPAEAAPEASRKEKRQQAAAEREKKRPLQREITTTEKAMAAAEASMAALQEQLADPALYADDGKPELARLLKSEGELKIRAEQLEERWLELQQALEQLN</sequence>
<feature type="domain" description="ABC transporter" evidence="8">
    <location>
        <begin position="2"/>
        <end position="246"/>
    </location>
</feature>
<dbReference type="InterPro" id="IPR003593">
    <property type="entry name" value="AAA+_ATPase"/>
</dbReference>
<evidence type="ECO:0000256" key="5">
    <source>
        <dbReference type="ARBA" id="ARBA00069073"/>
    </source>
</evidence>
<dbReference type="InterPro" id="IPR027417">
    <property type="entry name" value="P-loop_NTPase"/>
</dbReference>
<feature type="coiled-coil region" evidence="6">
    <location>
        <begin position="565"/>
        <end position="620"/>
    </location>
</feature>
<dbReference type="InterPro" id="IPR003439">
    <property type="entry name" value="ABC_transporter-like_ATP-bd"/>
</dbReference>
<dbReference type="InterPro" id="IPR037118">
    <property type="entry name" value="Val-tRNA_synth_C_sf"/>
</dbReference>
<keyword evidence="10" id="KW-1185">Reference proteome</keyword>
<keyword evidence="2" id="KW-0547">Nucleotide-binding</keyword>
<dbReference type="GO" id="GO:0016887">
    <property type="term" value="F:ATP hydrolysis activity"/>
    <property type="evidence" value="ECO:0007669"/>
    <property type="project" value="InterPro"/>
</dbReference>
<dbReference type="CDD" id="cd03221">
    <property type="entry name" value="ABCF_EF-3"/>
    <property type="match status" value="2"/>
</dbReference>
<keyword evidence="6" id="KW-0175">Coiled coil</keyword>
<gene>
    <name evidence="9" type="ORF">CWI75_02015</name>
</gene>
<feature type="region of interest" description="Disordered" evidence="7">
    <location>
        <begin position="525"/>
        <end position="565"/>
    </location>
</feature>
<evidence type="ECO:0000256" key="3">
    <source>
        <dbReference type="ARBA" id="ARBA00022840"/>
    </source>
</evidence>
<dbReference type="FunFam" id="3.40.50.300:FF:002053">
    <property type="entry name" value="ABC transporter ATP-binding protein"/>
    <property type="match status" value="1"/>
</dbReference>
<dbReference type="Gene3D" id="3.40.50.300">
    <property type="entry name" value="P-loop containing nucleotide triphosphate hydrolases"/>
    <property type="match status" value="2"/>
</dbReference>
<evidence type="ECO:0000313" key="10">
    <source>
        <dbReference type="Proteomes" id="UP000234845"/>
    </source>
</evidence>
<dbReference type="SUPFAM" id="SSF52540">
    <property type="entry name" value="P-loop containing nucleoside triphosphate hydrolases"/>
    <property type="match status" value="2"/>
</dbReference>
<dbReference type="InterPro" id="IPR017871">
    <property type="entry name" value="ABC_transporter-like_CS"/>
</dbReference>
<feature type="compositionally biased region" description="Basic and acidic residues" evidence="7">
    <location>
        <begin position="553"/>
        <end position="562"/>
    </location>
</feature>
<organism evidence="9 10">
    <name type="scientific">Kineobactrum sediminis</name>
    <dbReference type="NCBI Taxonomy" id="1905677"/>
    <lineage>
        <taxon>Bacteria</taxon>
        <taxon>Pseudomonadati</taxon>
        <taxon>Pseudomonadota</taxon>
        <taxon>Gammaproteobacteria</taxon>
        <taxon>Cellvibrionales</taxon>
        <taxon>Halieaceae</taxon>
        <taxon>Kineobactrum</taxon>
    </lineage>
</organism>
<evidence type="ECO:0000256" key="7">
    <source>
        <dbReference type="SAM" id="MobiDB-lite"/>
    </source>
</evidence>
<dbReference type="GO" id="GO:0005524">
    <property type="term" value="F:ATP binding"/>
    <property type="evidence" value="ECO:0007669"/>
    <property type="project" value="UniProtKB-KW"/>
</dbReference>
<comment type="caution">
    <text evidence="9">The sequence shown here is derived from an EMBL/GenBank/DDBJ whole genome shotgun (WGS) entry which is preliminary data.</text>
</comment>
<keyword evidence="1" id="KW-0677">Repeat</keyword>
<dbReference type="PROSITE" id="PS50893">
    <property type="entry name" value="ABC_TRANSPORTER_2"/>
    <property type="match status" value="2"/>
</dbReference>
<name>A0A2N5Y7W9_9GAMM</name>
<dbReference type="EMBL" id="PKLZ01000001">
    <property type="protein sequence ID" value="PLW84457.1"/>
    <property type="molecule type" value="Genomic_DNA"/>
</dbReference>
<keyword evidence="3 9" id="KW-0067">ATP-binding</keyword>
<dbReference type="OrthoDB" id="9762051at2"/>
<dbReference type="PROSITE" id="PS00211">
    <property type="entry name" value="ABC_TRANSPORTER_1"/>
    <property type="match status" value="1"/>
</dbReference>
<dbReference type="SMART" id="SM00382">
    <property type="entry name" value="AAA"/>
    <property type="match status" value="2"/>
</dbReference>
<proteinExistence type="inferred from homology"/>
<dbReference type="Pfam" id="PF12848">
    <property type="entry name" value="ABC_tran_Xtn"/>
    <property type="match status" value="1"/>
</dbReference>
<dbReference type="Pfam" id="PF00005">
    <property type="entry name" value="ABC_tran"/>
    <property type="match status" value="2"/>
</dbReference>
<feature type="domain" description="ABC transporter" evidence="8">
    <location>
        <begin position="313"/>
        <end position="527"/>
    </location>
</feature>
<comment type="similarity">
    <text evidence="4">Belongs to the ABC transporter superfamily. ABCF family. YheS subfamily.</text>
</comment>
<dbReference type="GO" id="GO:0003677">
    <property type="term" value="F:DNA binding"/>
    <property type="evidence" value="ECO:0007669"/>
    <property type="project" value="InterPro"/>
</dbReference>
<dbReference type="AlphaFoldDB" id="A0A2N5Y7W9"/>
<reference evidence="10" key="1">
    <citation type="submission" date="2017-11" db="EMBL/GenBank/DDBJ databases">
        <title>The draft genome sequence of Chromatocurvus sp. F02.</title>
        <authorList>
            <person name="Du Z.-J."/>
            <person name="Chang Y.-Q."/>
        </authorList>
    </citation>
    <scope>NUCLEOTIDE SEQUENCE [LARGE SCALE GENOMIC DNA]</scope>
    <source>
        <strain evidence="10">F02</strain>
    </source>
</reference>
<evidence type="ECO:0000256" key="1">
    <source>
        <dbReference type="ARBA" id="ARBA00022737"/>
    </source>
</evidence>
<dbReference type="Proteomes" id="UP000234845">
    <property type="component" value="Unassembled WGS sequence"/>
</dbReference>
<dbReference type="InterPro" id="IPR032524">
    <property type="entry name" value="ABC_tran_C"/>
</dbReference>
<evidence type="ECO:0000313" key="9">
    <source>
        <dbReference type="EMBL" id="PLW84457.1"/>
    </source>
</evidence>
<dbReference type="FunFam" id="3.40.50.300:FF:000011">
    <property type="entry name" value="Putative ABC transporter ATP-binding component"/>
    <property type="match status" value="1"/>
</dbReference>